<organism evidence="1 2">
    <name type="scientific">Georgenia halotolerans</name>
    <dbReference type="NCBI Taxonomy" id="3028317"/>
    <lineage>
        <taxon>Bacteria</taxon>
        <taxon>Bacillati</taxon>
        <taxon>Actinomycetota</taxon>
        <taxon>Actinomycetes</taxon>
        <taxon>Micrococcales</taxon>
        <taxon>Bogoriellaceae</taxon>
        <taxon>Georgenia</taxon>
    </lineage>
</organism>
<keyword evidence="2" id="KW-1185">Reference proteome</keyword>
<dbReference type="EMBL" id="JARACI010001068">
    <property type="protein sequence ID" value="MDD9207233.1"/>
    <property type="molecule type" value="Genomic_DNA"/>
</dbReference>
<reference evidence="1" key="1">
    <citation type="submission" date="2023-02" db="EMBL/GenBank/DDBJ databases">
        <title>Georgenia sp.10Sc9-8, isolated from a soil sample collected from the Taklamakan desert.</title>
        <authorList>
            <person name="Liu S."/>
        </authorList>
    </citation>
    <scope>NUCLEOTIDE SEQUENCE</scope>
    <source>
        <strain evidence="1">10Sc9-8</strain>
    </source>
</reference>
<gene>
    <name evidence="1" type="ORF">PU560_12260</name>
</gene>
<accession>A0ABT5TYT3</accession>
<comment type="caution">
    <text evidence="1">The sequence shown here is derived from an EMBL/GenBank/DDBJ whole genome shotgun (WGS) entry which is preliminary data.</text>
</comment>
<protein>
    <submittedName>
        <fullName evidence="1">Uncharacterized protein</fullName>
    </submittedName>
</protein>
<evidence type="ECO:0000313" key="1">
    <source>
        <dbReference type="EMBL" id="MDD9207233.1"/>
    </source>
</evidence>
<name>A0ABT5TYT3_9MICO</name>
<sequence length="78" mass="8615">MANQRSDSRPYVKNSPFNAAREAARRPIVPIPVGDQVCHERHGVGKVVALDGSRAVIVDFGGGDYRRVNLDSTRLERL</sequence>
<dbReference type="Proteomes" id="UP001165561">
    <property type="component" value="Unassembled WGS sequence"/>
</dbReference>
<evidence type="ECO:0000313" key="2">
    <source>
        <dbReference type="Proteomes" id="UP001165561"/>
    </source>
</evidence>
<proteinExistence type="predicted"/>